<dbReference type="PANTHER" id="PTHR31739">
    <property type="entry name" value="ENT-COPALYL DIPHOSPHATE SYNTHASE, CHLOROPLASTIC"/>
    <property type="match status" value="1"/>
</dbReference>
<evidence type="ECO:0000313" key="3">
    <source>
        <dbReference type="Proteomes" id="UP000799764"/>
    </source>
</evidence>
<dbReference type="OrthoDB" id="2343925at2759"/>
<evidence type="ECO:0000256" key="1">
    <source>
        <dbReference type="ARBA" id="ARBA00006333"/>
    </source>
</evidence>
<dbReference type="AlphaFoldDB" id="A0A9P4UHZ4"/>
<comment type="similarity">
    <text evidence="1">Belongs to the terpene synthase family.</text>
</comment>
<dbReference type="SUPFAM" id="SSF48239">
    <property type="entry name" value="Terpenoid cyclases/Protein prenyltransferases"/>
    <property type="match status" value="1"/>
</dbReference>
<sequence>MSMNHVEFQAKELALRVARGYVSQGEFEGSWTMSVYDSAWVSMIQSPRGAWLFPESFQYVLSQQSDKSGWPSNASDIDGILDTSAAILAIAVRLAKEDNHNSLRTQDLLKRQSDGQKYLQQSLIQWDATSCIHVGFEIIVPAILKMLEAYDIQFVFPDKHVLLGLHASKMEKFDLNLLYGPRQTTALHSLEAFIGDIDFEKLRHHRVNGSMLGSPSSTAAYLMNIQDWDMDSEFYLRQCVKNGGGFGLGGVPSAYPSEIFEFTWVLTTFLESGFRRELFENRLVQSALDSLELQLKSNDGAVGFASGMLPDADDTAKSIYLLSLFDRVTSPEAIMSYFMSPNGHVATYLYERTPSVSANCNALICLLSMNDHLHYIPTIEKVASALCDCWWENNMVDKWNLSPKYTLMLLAQAFVKLLRLWDAGCLKLLPQTLVTNRAIVVLTQTLNRLLCDHESSPEQAGSCAEETAYSVLACAALKCLPWPPGIMSRLDVVIQQGKKYLEDIKVDRHQYLWIEKTTYGSETLFRTYHLAALHITSAHVNWSREITEHFQPTKTCGQMSAFFQSIYAHNEAPWKFDASILEGRTFTRMLQACRADIFPLRDGYEDKYLPYISITWILVKNIQQLRVPTTLLWEMMKFSMWDFLADEYMESSVATLSLQDRKYVKEWIKAHSLFRHKDLLGGDKPLAEGSSSCHDEHAEFQPGDVRKVLSTLRAYAREIMYHPSVQAASQYDRSTLQEELRSFLLSHMKQMEDSASLSTSASLKSSTGHTLFRSSRPSFYRWVKTTASTHISCPVSFAFYTCLLGCKGKSTPKDDCFETPGQKYKASDLCAHLAVMSRLFNDYASIGRDQLEGNLNSVNFQEFHRGVQISPTLSDSSPREGALDCVRASLLHLGEYERQASRSAMYALIDEMRTSRHGSGAGGTYGSIGKGCGTTLAKADVATICAGIEMFTSVTELYADMYLARDLTSQAR</sequence>
<reference evidence="2" key="1">
    <citation type="journal article" date="2020" name="Stud. Mycol.">
        <title>101 Dothideomycetes genomes: a test case for predicting lifestyles and emergence of pathogens.</title>
        <authorList>
            <person name="Haridas S."/>
            <person name="Albert R."/>
            <person name="Binder M."/>
            <person name="Bloem J."/>
            <person name="Labutti K."/>
            <person name="Salamov A."/>
            <person name="Andreopoulos B."/>
            <person name="Baker S."/>
            <person name="Barry K."/>
            <person name="Bills G."/>
            <person name="Bluhm B."/>
            <person name="Cannon C."/>
            <person name="Castanera R."/>
            <person name="Culley D."/>
            <person name="Daum C."/>
            <person name="Ezra D."/>
            <person name="Gonzalez J."/>
            <person name="Henrissat B."/>
            <person name="Kuo A."/>
            <person name="Liang C."/>
            <person name="Lipzen A."/>
            <person name="Lutzoni F."/>
            <person name="Magnuson J."/>
            <person name="Mondo S."/>
            <person name="Nolan M."/>
            <person name="Ohm R."/>
            <person name="Pangilinan J."/>
            <person name="Park H.-J."/>
            <person name="Ramirez L."/>
            <person name="Alfaro M."/>
            <person name="Sun H."/>
            <person name="Tritt A."/>
            <person name="Yoshinaga Y."/>
            <person name="Zwiers L.-H."/>
            <person name="Turgeon B."/>
            <person name="Goodwin S."/>
            <person name="Spatafora J."/>
            <person name="Crous P."/>
            <person name="Grigoriev I."/>
        </authorList>
    </citation>
    <scope>NUCLEOTIDE SEQUENCE</scope>
    <source>
        <strain evidence="2">CBS 690.94</strain>
    </source>
</reference>
<comment type="caution">
    <text evidence="2">The sequence shown here is derived from an EMBL/GenBank/DDBJ whole genome shotgun (WGS) entry which is preliminary data.</text>
</comment>
<dbReference type="PANTHER" id="PTHR31739:SF25">
    <property type="entry name" value="(E,E)-GERANYLLINALOOL SYNTHASE"/>
    <property type="match status" value="1"/>
</dbReference>
<evidence type="ECO:0000313" key="2">
    <source>
        <dbReference type="EMBL" id="KAF2451161.1"/>
    </source>
</evidence>
<dbReference type="GO" id="GO:0000287">
    <property type="term" value="F:magnesium ion binding"/>
    <property type="evidence" value="ECO:0007669"/>
    <property type="project" value="TreeGrafter"/>
</dbReference>
<dbReference type="GO" id="GO:0010333">
    <property type="term" value="F:terpene synthase activity"/>
    <property type="evidence" value="ECO:0007669"/>
    <property type="project" value="InterPro"/>
</dbReference>
<dbReference type="InterPro" id="IPR008930">
    <property type="entry name" value="Terpenoid_cyclase/PrenylTrfase"/>
</dbReference>
<name>A0A9P4UHZ4_9PLEO</name>
<dbReference type="Proteomes" id="UP000799764">
    <property type="component" value="Unassembled WGS sequence"/>
</dbReference>
<dbReference type="InterPro" id="IPR050148">
    <property type="entry name" value="Terpene_synthase-like"/>
</dbReference>
<accession>A0A9P4UHZ4</accession>
<gene>
    <name evidence="2" type="ORF">P171DRAFT_459317</name>
</gene>
<dbReference type="GO" id="GO:0016102">
    <property type="term" value="P:diterpenoid biosynthetic process"/>
    <property type="evidence" value="ECO:0007669"/>
    <property type="project" value="TreeGrafter"/>
</dbReference>
<dbReference type="Gene3D" id="1.50.10.160">
    <property type="match status" value="1"/>
</dbReference>
<proteinExistence type="inferred from homology"/>
<keyword evidence="3" id="KW-1185">Reference proteome</keyword>
<organism evidence="2 3">
    <name type="scientific">Karstenula rhodostoma CBS 690.94</name>
    <dbReference type="NCBI Taxonomy" id="1392251"/>
    <lineage>
        <taxon>Eukaryota</taxon>
        <taxon>Fungi</taxon>
        <taxon>Dikarya</taxon>
        <taxon>Ascomycota</taxon>
        <taxon>Pezizomycotina</taxon>
        <taxon>Dothideomycetes</taxon>
        <taxon>Pleosporomycetidae</taxon>
        <taxon>Pleosporales</taxon>
        <taxon>Massarineae</taxon>
        <taxon>Didymosphaeriaceae</taxon>
        <taxon>Karstenula</taxon>
    </lineage>
</organism>
<protein>
    <submittedName>
        <fullName evidence="2">Ent-kaurene synthase</fullName>
    </submittedName>
</protein>
<dbReference type="EMBL" id="MU001492">
    <property type="protein sequence ID" value="KAF2451161.1"/>
    <property type="molecule type" value="Genomic_DNA"/>
</dbReference>